<keyword evidence="10" id="KW-0626">Porin</keyword>
<dbReference type="PANTHER" id="PTHR33619">
    <property type="entry name" value="POLYSACCHARIDE EXPORT PROTEIN GFCE-RELATED"/>
    <property type="match status" value="1"/>
</dbReference>
<evidence type="ECO:0000256" key="7">
    <source>
        <dbReference type="ARBA" id="ARBA00022729"/>
    </source>
</evidence>
<keyword evidence="13" id="KW-0998">Cell outer membrane</keyword>
<evidence type="ECO:0000256" key="2">
    <source>
        <dbReference type="ARBA" id="ARBA00009450"/>
    </source>
</evidence>
<keyword evidence="6" id="KW-0812">Transmembrane</keyword>
<feature type="signal peptide" evidence="15">
    <location>
        <begin position="1"/>
        <end position="27"/>
    </location>
</feature>
<dbReference type="InterPro" id="IPR003715">
    <property type="entry name" value="Poly_export_N"/>
</dbReference>
<sequence>MFHRNPFSSFWRLALASFAALLLGACAANNYPPAPQKITQGAYHYKVGAGDTLNVNVWRNPDLSMSIQVRPDGRISTPLAADVQAAGKTPGEIAKEVEERLSKYVRDPVVSVVVTGFHGPYSQQIRIVGQAVRPIAIPYRENMTLLDVMIAAGGLTEFADGNAAVLERHGKTYSIKLGNLLKRGEMSANVPVEPGDVIIIPQSMF</sequence>
<feature type="chain" id="PRO_5005505293" evidence="15">
    <location>
        <begin position="28"/>
        <end position="205"/>
    </location>
</feature>
<dbReference type="InterPro" id="IPR049712">
    <property type="entry name" value="Poly_export"/>
</dbReference>
<dbReference type="OrthoDB" id="9815244at2"/>
<evidence type="ECO:0000259" key="16">
    <source>
        <dbReference type="Pfam" id="PF02563"/>
    </source>
</evidence>
<keyword evidence="11" id="KW-0472">Membrane</keyword>
<feature type="domain" description="SLBB" evidence="17">
    <location>
        <begin position="123"/>
        <end position="200"/>
    </location>
</feature>
<dbReference type="Proteomes" id="UP000183649">
    <property type="component" value="Unassembled WGS sequence"/>
</dbReference>
<dbReference type="GO" id="GO:0015159">
    <property type="term" value="F:polysaccharide transmembrane transporter activity"/>
    <property type="evidence" value="ECO:0007669"/>
    <property type="project" value="InterPro"/>
</dbReference>
<keyword evidence="19" id="KW-1185">Reference proteome</keyword>
<evidence type="ECO:0000256" key="9">
    <source>
        <dbReference type="ARBA" id="ARBA00023065"/>
    </source>
</evidence>
<organism evidence="18 19">
    <name type="scientific">Thiomonas bhubaneswarensis</name>
    <dbReference type="NCBI Taxonomy" id="339866"/>
    <lineage>
        <taxon>Bacteria</taxon>
        <taxon>Pseudomonadati</taxon>
        <taxon>Pseudomonadota</taxon>
        <taxon>Betaproteobacteria</taxon>
        <taxon>Burkholderiales</taxon>
        <taxon>Thiomonas</taxon>
    </lineage>
</organism>
<gene>
    <name evidence="18" type="ORF">Ga0061069_107134</name>
</gene>
<evidence type="ECO:0000256" key="6">
    <source>
        <dbReference type="ARBA" id="ARBA00022692"/>
    </source>
</evidence>
<dbReference type="GO" id="GO:0006811">
    <property type="term" value="P:monoatomic ion transport"/>
    <property type="evidence" value="ECO:0007669"/>
    <property type="project" value="UniProtKB-KW"/>
</dbReference>
<evidence type="ECO:0000256" key="12">
    <source>
        <dbReference type="ARBA" id="ARBA00023139"/>
    </source>
</evidence>
<keyword evidence="3" id="KW-0813">Transport</keyword>
<name>A0A0K6I606_9BURK</name>
<comment type="subcellular location">
    <subcellularLocation>
        <location evidence="1">Cell outer membrane</location>
        <topology evidence="1">Multi-pass membrane protein</topology>
    </subcellularLocation>
</comment>
<proteinExistence type="inferred from homology"/>
<dbReference type="InterPro" id="IPR054765">
    <property type="entry name" value="SLBB_dom"/>
</dbReference>
<evidence type="ECO:0000313" key="18">
    <source>
        <dbReference type="EMBL" id="CUA98521.1"/>
    </source>
</evidence>
<keyword evidence="14" id="KW-0449">Lipoprotein</keyword>
<evidence type="ECO:0000256" key="10">
    <source>
        <dbReference type="ARBA" id="ARBA00023114"/>
    </source>
</evidence>
<dbReference type="GO" id="GO:0009279">
    <property type="term" value="C:cell outer membrane"/>
    <property type="evidence" value="ECO:0007669"/>
    <property type="project" value="UniProtKB-SubCell"/>
</dbReference>
<protein>
    <submittedName>
        <fullName evidence="18">Periplasmic protein involved in polysaccharide export, contains SLBB domain of the beta-grasp fold</fullName>
    </submittedName>
</protein>
<dbReference type="Pfam" id="PF22461">
    <property type="entry name" value="SLBB_2"/>
    <property type="match status" value="1"/>
</dbReference>
<dbReference type="Pfam" id="PF02563">
    <property type="entry name" value="Poly_export"/>
    <property type="match status" value="1"/>
</dbReference>
<keyword evidence="12" id="KW-0564">Palmitate</keyword>
<evidence type="ECO:0000256" key="11">
    <source>
        <dbReference type="ARBA" id="ARBA00023136"/>
    </source>
</evidence>
<reference evidence="19" key="1">
    <citation type="submission" date="2015-08" db="EMBL/GenBank/DDBJ databases">
        <authorList>
            <person name="Varghese N."/>
        </authorList>
    </citation>
    <scope>NUCLEOTIDE SEQUENCE [LARGE SCALE GENOMIC DNA]</scope>
    <source>
        <strain evidence="19">DSM 18181</strain>
    </source>
</reference>
<evidence type="ECO:0000313" key="19">
    <source>
        <dbReference type="Proteomes" id="UP000183649"/>
    </source>
</evidence>
<dbReference type="NCBIfam" id="TIGR03027">
    <property type="entry name" value="pepcterm_export"/>
    <property type="match status" value="1"/>
</dbReference>
<keyword evidence="9" id="KW-0406">Ion transport</keyword>
<dbReference type="PROSITE" id="PS51257">
    <property type="entry name" value="PROKAR_LIPOPROTEIN"/>
    <property type="match status" value="1"/>
</dbReference>
<dbReference type="GO" id="GO:0015288">
    <property type="term" value="F:porin activity"/>
    <property type="evidence" value="ECO:0007669"/>
    <property type="project" value="UniProtKB-KW"/>
</dbReference>
<feature type="domain" description="Polysaccharide export protein N-terminal" evidence="16">
    <location>
        <begin position="42"/>
        <end position="114"/>
    </location>
</feature>
<dbReference type="AlphaFoldDB" id="A0A0K6I606"/>
<dbReference type="RefSeq" id="WP_055451034.1">
    <property type="nucleotide sequence ID" value="NZ_CYHF01000007.1"/>
</dbReference>
<keyword evidence="4" id="KW-1134">Transmembrane beta strand</keyword>
<dbReference type="InterPro" id="IPR017477">
    <property type="entry name" value="PEP-CTERM_polysacc_export"/>
</dbReference>
<dbReference type="Gene3D" id="3.30.1950.10">
    <property type="entry name" value="wza like domain"/>
    <property type="match status" value="1"/>
</dbReference>
<keyword evidence="8" id="KW-0625">Polysaccharide transport</keyword>
<accession>A0A0K6I606</accession>
<dbReference type="STRING" id="339866.GCA_001418255_02173"/>
<dbReference type="PANTHER" id="PTHR33619:SF3">
    <property type="entry name" value="POLYSACCHARIDE EXPORT PROTEIN GFCE-RELATED"/>
    <property type="match status" value="1"/>
</dbReference>
<dbReference type="EMBL" id="CYHF01000007">
    <property type="protein sequence ID" value="CUA98521.1"/>
    <property type="molecule type" value="Genomic_DNA"/>
</dbReference>
<dbReference type="Gene3D" id="3.10.560.10">
    <property type="entry name" value="Outer membrane lipoprotein wza domain like"/>
    <property type="match status" value="1"/>
</dbReference>
<evidence type="ECO:0000256" key="4">
    <source>
        <dbReference type="ARBA" id="ARBA00022452"/>
    </source>
</evidence>
<keyword evidence="7 15" id="KW-0732">Signal</keyword>
<evidence type="ECO:0000256" key="1">
    <source>
        <dbReference type="ARBA" id="ARBA00004571"/>
    </source>
</evidence>
<evidence type="ECO:0000256" key="3">
    <source>
        <dbReference type="ARBA" id="ARBA00022448"/>
    </source>
</evidence>
<evidence type="ECO:0000256" key="5">
    <source>
        <dbReference type="ARBA" id="ARBA00022597"/>
    </source>
</evidence>
<comment type="similarity">
    <text evidence="2">Belongs to the BexD/CtrA/VexA family.</text>
</comment>
<evidence type="ECO:0000256" key="14">
    <source>
        <dbReference type="ARBA" id="ARBA00023288"/>
    </source>
</evidence>
<evidence type="ECO:0000256" key="13">
    <source>
        <dbReference type="ARBA" id="ARBA00023237"/>
    </source>
</evidence>
<evidence type="ECO:0000256" key="8">
    <source>
        <dbReference type="ARBA" id="ARBA00023047"/>
    </source>
</evidence>
<keyword evidence="5" id="KW-0762">Sugar transport</keyword>
<evidence type="ECO:0000256" key="15">
    <source>
        <dbReference type="SAM" id="SignalP"/>
    </source>
</evidence>
<dbReference type="GO" id="GO:0046930">
    <property type="term" value="C:pore complex"/>
    <property type="evidence" value="ECO:0007669"/>
    <property type="project" value="UniProtKB-KW"/>
</dbReference>
<evidence type="ECO:0000259" key="17">
    <source>
        <dbReference type="Pfam" id="PF22461"/>
    </source>
</evidence>